<dbReference type="OrthoDB" id="7595324at2"/>
<name>A0A328BI35_9CAUL</name>
<dbReference type="NCBIfam" id="TIGR02281">
    <property type="entry name" value="clan_AA_DTGA"/>
    <property type="match status" value="1"/>
</dbReference>
<evidence type="ECO:0000313" key="5">
    <source>
        <dbReference type="Proteomes" id="UP000249524"/>
    </source>
</evidence>
<keyword evidence="2" id="KW-0732">Signal</keyword>
<dbReference type="Pfam" id="PF13975">
    <property type="entry name" value="gag-asp_proteas"/>
    <property type="match status" value="1"/>
</dbReference>
<dbReference type="Proteomes" id="UP000249524">
    <property type="component" value="Unassembled WGS sequence"/>
</dbReference>
<gene>
    <name evidence="4" type="ORF">DJ019_09240</name>
</gene>
<dbReference type="CDD" id="cd05483">
    <property type="entry name" value="retropepsin_like_bacteria"/>
    <property type="match status" value="1"/>
</dbReference>
<organism evidence="4 5">
    <name type="scientific">Phenylobacterium kunshanense</name>
    <dbReference type="NCBI Taxonomy" id="1445034"/>
    <lineage>
        <taxon>Bacteria</taxon>
        <taxon>Pseudomonadati</taxon>
        <taxon>Pseudomonadota</taxon>
        <taxon>Alphaproteobacteria</taxon>
        <taxon>Caulobacterales</taxon>
        <taxon>Caulobacteraceae</taxon>
        <taxon>Phenylobacterium</taxon>
    </lineage>
</organism>
<dbReference type="RefSeq" id="WP_111275925.1">
    <property type="nucleotide sequence ID" value="NZ_QFYS01000003.1"/>
</dbReference>
<dbReference type="InterPro" id="IPR021109">
    <property type="entry name" value="Peptidase_aspartic_dom_sf"/>
</dbReference>
<evidence type="ECO:0000259" key="3">
    <source>
        <dbReference type="PROSITE" id="PS50175"/>
    </source>
</evidence>
<dbReference type="GO" id="GO:0004190">
    <property type="term" value="F:aspartic-type endopeptidase activity"/>
    <property type="evidence" value="ECO:0007669"/>
    <property type="project" value="InterPro"/>
</dbReference>
<dbReference type="InterPro" id="IPR011969">
    <property type="entry name" value="Clan_AA_Asp_peptidase_C"/>
</dbReference>
<dbReference type="EMBL" id="QFYS01000003">
    <property type="protein sequence ID" value="RAK66617.1"/>
    <property type="molecule type" value="Genomic_DNA"/>
</dbReference>
<accession>A0A328BI35</accession>
<dbReference type="PROSITE" id="PS00141">
    <property type="entry name" value="ASP_PROTEASE"/>
    <property type="match status" value="1"/>
</dbReference>
<keyword evidence="4" id="KW-0645">Protease</keyword>
<dbReference type="PROSITE" id="PS50175">
    <property type="entry name" value="ASP_PROT_RETROV"/>
    <property type="match status" value="1"/>
</dbReference>
<keyword evidence="1" id="KW-0378">Hydrolase</keyword>
<keyword evidence="5" id="KW-1185">Reference proteome</keyword>
<dbReference type="GO" id="GO:0006508">
    <property type="term" value="P:proteolysis"/>
    <property type="evidence" value="ECO:0007669"/>
    <property type="project" value="UniProtKB-KW"/>
</dbReference>
<evidence type="ECO:0000256" key="1">
    <source>
        <dbReference type="ARBA" id="ARBA00022801"/>
    </source>
</evidence>
<dbReference type="AlphaFoldDB" id="A0A328BI35"/>
<comment type="caution">
    <text evidence="4">The sequence shown here is derived from an EMBL/GenBank/DDBJ whole genome shotgun (WGS) entry which is preliminary data.</text>
</comment>
<evidence type="ECO:0000313" key="4">
    <source>
        <dbReference type="EMBL" id="RAK66617.1"/>
    </source>
</evidence>
<reference evidence="4 5" key="1">
    <citation type="submission" date="2018-05" db="EMBL/GenBank/DDBJ databases">
        <authorList>
            <person name="Lanie J.A."/>
            <person name="Ng W.-L."/>
            <person name="Kazmierczak K.M."/>
            <person name="Andrzejewski T.M."/>
            <person name="Davidsen T.M."/>
            <person name="Wayne K.J."/>
            <person name="Tettelin H."/>
            <person name="Glass J.I."/>
            <person name="Rusch D."/>
            <person name="Podicherti R."/>
            <person name="Tsui H.-C.T."/>
            <person name="Winkler M.E."/>
        </authorList>
    </citation>
    <scope>NUCLEOTIDE SEQUENCE [LARGE SCALE GENOMIC DNA]</scope>
    <source>
        <strain evidence="4 5">BUT-10</strain>
    </source>
</reference>
<dbReference type="InterPro" id="IPR001995">
    <property type="entry name" value="Peptidase_A2_cat"/>
</dbReference>
<proteinExistence type="predicted"/>
<dbReference type="Gene3D" id="2.40.70.10">
    <property type="entry name" value="Acid Proteases"/>
    <property type="match status" value="1"/>
</dbReference>
<feature type="signal peptide" evidence="2">
    <location>
        <begin position="1"/>
        <end position="19"/>
    </location>
</feature>
<dbReference type="InterPro" id="IPR034122">
    <property type="entry name" value="Retropepsin-like_bacterial"/>
</dbReference>
<feature type="domain" description="Peptidase A2" evidence="3">
    <location>
        <begin position="71"/>
        <end position="150"/>
    </location>
</feature>
<evidence type="ECO:0000256" key="2">
    <source>
        <dbReference type="SAM" id="SignalP"/>
    </source>
</evidence>
<dbReference type="SUPFAM" id="SSF50630">
    <property type="entry name" value="Acid proteases"/>
    <property type="match status" value="1"/>
</dbReference>
<dbReference type="InterPro" id="IPR001969">
    <property type="entry name" value="Aspartic_peptidase_AS"/>
</dbReference>
<feature type="chain" id="PRO_5016402137" evidence="2">
    <location>
        <begin position="20"/>
        <end position="168"/>
    </location>
</feature>
<sequence>MSSLGRLAVVAGASAIVSAALVATLTPEPLRMARFGVDGFAAGSPKPGSGAVAKGPDGHFWADAEVNGRPVRFLVDTGATAVALTPRDAERLGIDVAALKPGYNVTTVGGSARASAVTLASVSVNGAKLENVQALVVSEGLDVSLLGMSYLGRLTRFEATRDTLRFEP</sequence>
<protein>
    <submittedName>
        <fullName evidence="4">TIGR02281 family clan AA aspartic protease</fullName>
    </submittedName>
</protein>